<sequence>MSLKTLKNKMISLLLFATLLGLTCATYPTYTTGGSYLPYTAGGIQGLGFQTLPYSTGGIGNVGLQTYFPSTYNTFGNGYYPSSSYLFNAASYPTVVSHYLYFPAGNPWEPGRNFIDMRVNPYPWYLGYYGGLGTGFGSTTFPGTYETFGSSLGYPTGSGGFLNNGLTGFPTAGFPTGYNFGLSPSYNTFTGNLGFGNYGYPGTGVGGYYPTGNLGGQIHRITFPKPCILLQEDGYFLQLSRLRLRSPHQLSFSLFKETQCCLRCLQYTGCKSVNFDMRDGRCEINFFGPQSHGVKTEVNQTWVLYYKPNAEDRELMLRATAGNGISVRDTWLGTTKPPPAEDACISMATGACSTHYRNPKIDLWNTLPIVQVFLELYKEGSLVMFMTFNGTASNIENWMSPSRLLSSSWTKLSLDAHFTYFSLTGDSYCSCVFLIQQSYGECVNDTGWFVVLDPFLTPPDCCKWSYLPEKPKFVYSMDDNMTTFQDGHVGFADVLALYVKYE</sequence>
<protein>
    <recommendedName>
        <fullName evidence="1">Apple domain-containing protein</fullName>
    </recommendedName>
</protein>
<organism evidence="2">
    <name type="scientific">Magallana gigas</name>
    <name type="common">Pacific oyster</name>
    <name type="synonym">Crassostrea gigas</name>
    <dbReference type="NCBI Taxonomy" id="29159"/>
    <lineage>
        <taxon>Eukaryota</taxon>
        <taxon>Metazoa</taxon>
        <taxon>Spiralia</taxon>
        <taxon>Lophotrochozoa</taxon>
        <taxon>Mollusca</taxon>
        <taxon>Bivalvia</taxon>
        <taxon>Autobranchia</taxon>
        <taxon>Pteriomorphia</taxon>
        <taxon>Ostreida</taxon>
        <taxon>Ostreoidea</taxon>
        <taxon>Ostreidae</taxon>
        <taxon>Magallana</taxon>
    </lineage>
</organism>
<evidence type="ECO:0000313" key="2">
    <source>
        <dbReference type="EMBL" id="EKC36321.1"/>
    </source>
</evidence>
<dbReference type="InParanoid" id="K1RPI0"/>
<dbReference type="AlphaFoldDB" id="K1RPI0"/>
<dbReference type="EMBL" id="JH817380">
    <property type="protein sequence ID" value="EKC36321.1"/>
    <property type="molecule type" value="Genomic_DNA"/>
</dbReference>
<dbReference type="HOGENOM" id="CLU_543207_0_0_1"/>
<evidence type="ECO:0000259" key="1">
    <source>
        <dbReference type="Pfam" id="PF00024"/>
    </source>
</evidence>
<reference evidence="2" key="1">
    <citation type="journal article" date="2012" name="Nature">
        <title>The oyster genome reveals stress adaptation and complexity of shell formation.</title>
        <authorList>
            <person name="Zhang G."/>
            <person name="Fang X."/>
            <person name="Guo X."/>
            <person name="Li L."/>
            <person name="Luo R."/>
            <person name="Xu F."/>
            <person name="Yang P."/>
            <person name="Zhang L."/>
            <person name="Wang X."/>
            <person name="Qi H."/>
            <person name="Xiong Z."/>
            <person name="Que H."/>
            <person name="Xie Y."/>
            <person name="Holland P.W."/>
            <person name="Paps J."/>
            <person name="Zhu Y."/>
            <person name="Wu F."/>
            <person name="Chen Y."/>
            <person name="Wang J."/>
            <person name="Peng C."/>
            <person name="Meng J."/>
            <person name="Yang L."/>
            <person name="Liu J."/>
            <person name="Wen B."/>
            <person name="Zhang N."/>
            <person name="Huang Z."/>
            <person name="Zhu Q."/>
            <person name="Feng Y."/>
            <person name="Mount A."/>
            <person name="Hedgecock D."/>
            <person name="Xu Z."/>
            <person name="Liu Y."/>
            <person name="Domazet-Loso T."/>
            <person name="Du Y."/>
            <person name="Sun X."/>
            <person name="Zhang S."/>
            <person name="Liu B."/>
            <person name="Cheng P."/>
            <person name="Jiang X."/>
            <person name="Li J."/>
            <person name="Fan D."/>
            <person name="Wang W."/>
            <person name="Fu W."/>
            <person name="Wang T."/>
            <person name="Wang B."/>
            <person name="Zhang J."/>
            <person name="Peng Z."/>
            <person name="Li Y."/>
            <person name="Li N."/>
            <person name="Wang J."/>
            <person name="Chen M."/>
            <person name="He Y."/>
            <person name="Tan F."/>
            <person name="Song X."/>
            <person name="Zheng Q."/>
            <person name="Huang R."/>
            <person name="Yang H."/>
            <person name="Du X."/>
            <person name="Chen L."/>
            <person name="Yang M."/>
            <person name="Gaffney P.M."/>
            <person name="Wang S."/>
            <person name="Luo L."/>
            <person name="She Z."/>
            <person name="Ming Y."/>
            <person name="Huang W."/>
            <person name="Zhang S."/>
            <person name="Huang B."/>
            <person name="Zhang Y."/>
            <person name="Qu T."/>
            <person name="Ni P."/>
            <person name="Miao G."/>
            <person name="Wang J."/>
            <person name="Wang Q."/>
            <person name="Steinberg C.E."/>
            <person name="Wang H."/>
            <person name="Li N."/>
            <person name="Qian L."/>
            <person name="Zhang G."/>
            <person name="Li Y."/>
            <person name="Yang H."/>
            <person name="Liu X."/>
            <person name="Wang J."/>
            <person name="Yin Y."/>
            <person name="Wang J."/>
        </authorList>
    </citation>
    <scope>NUCLEOTIDE SEQUENCE [LARGE SCALE GENOMIC DNA]</scope>
    <source>
        <strain evidence="2">05x7-T-G4-1.051#20</strain>
    </source>
</reference>
<feature type="domain" description="Apple" evidence="1">
    <location>
        <begin position="241"/>
        <end position="305"/>
    </location>
</feature>
<dbReference type="Pfam" id="PF00024">
    <property type="entry name" value="PAN_1"/>
    <property type="match status" value="1"/>
</dbReference>
<dbReference type="SUPFAM" id="SSF57414">
    <property type="entry name" value="Hairpin loop containing domain-like"/>
    <property type="match status" value="1"/>
</dbReference>
<accession>K1RPI0</accession>
<proteinExistence type="predicted"/>
<name>K1RPI0_MAGGI</name>
<dbReference type="InterPro" id="IPR003609">
    <property type="entry name" value="Pan_app"/>
</dbReference>
<gene>
    <name evidence="2" type="ORF">CGI_10027218</name>
</gene>